<dbReference type="PATRIC" id="fig|68170.10.peg.9940"/>
<comment type="caution">
    <text evidence="1">The sequence shown here is derived from an EMBL/GenBank/DDBJ whole genome shotgun (WGS) entry which is preliminary data.</text>
</comment>
<name>A0A0F0GL88_LENAE</name>
<gene>
    <name evidence="1" type="ORF">UK23_38290</name>
</gene>
<reference evidence="1 2" key="1">
    <citation type="submission" date="2015-02" db="EMBL/GenBank/DDBJ databases">
        <authorList>
            <person name="Ju K.-S."/>
            <person name="Doroghazi J.R."/>
            <person name="Metcalf W."/>
        </authorList>
    </citation>
    <scope>NUCLEOTIDE SEQUENCE [LARGE SCALE GENOMIC DNA]</scope>
    <source>
        <strain evidence="1 2">NRRL B-16140</strain>
    </source>
</reference>
<dbReference type="RefSeq" id="WP_045316677.1">
    <property type="nucleotide sequence ID" value="NZ_JYJG01000364.1"/>
</dbReference>
<proteinExistence type="predicted"/>
<dbReference type="EMBL" id="JYJG01000364">
    <property type="protein sequence ID" value="KJK42188.1"/>
    <property type="molecule type" value="Genomic_DNA"/>
</dbReference>
<organism evidence="1 2">
    <name type="scientific">Lentzea aerocolonigenes</name>
    <name type="common">Lechevalieria aerocolonigenes</name>
    <name type="synonym">Saccharothrix aerocolonigenes</name>
    <dbReference type="NCBI Taxonomy" id="68170"/>
    <lineage>
        <taxon>Bacteria</taxon>
        <taxon>Bacillati</taxon>
        <taxon>Actinomycetota</taxon>
        <taxon>Actinomycetes</taxon>
        <taxon>Pseudonocardiales</taxon>
        <taxon>Pseudonocardiaceae</taxon>
        <taxon>Lentzea</taxon>
    </lineage>
</organism>
<dbReference type="Proteomes" id="UP000033393">
    <property type="component" value="Unassembled WGS sequence"/>
</dbReference>
<dbReference type="InterPro" id="IPR013083">
    <property type="entry name" value="Znf_RING/FYVE/PHD"/>
</dbReference>
<accession>A0A0F0GL88</accession>
<dbReference type="Gene3D" id="3.30.40.10">
    <property type="entry name" value="Zinc/RING finger domain, C3HC4 (zinc finger)"/>
    <property type="match status" value="1"/>
</dbReference>
<evidence type="ECO:0000313" key="2">
    <source>
        <dbReference type="Proteomes" id="UP000033393"/>
    </source>
</evidence>
<sequence length="366" mass="39723">MTTPTTGLDEDAECLVCAEPYGDTRPRVRVDTRCVGLLCLVCLENIVRQSCVPIAVATAGDDEVQWGQLPAISCPFCRLVLDRAVLELLPLDPVLVDTAWGLDRGRPYYRYAGGDWQPYGELPFAAEANALPGMGVEHLGSLYGDLTLMPVLNDALGDQVDDYNSALFHLGNLIGAGVPMTAAQVEEWRCYLQDAANRVAALCGRRGDVVNLVLAVPTEVLDGHVARLAAMTTVCLRLCEATDETVGVLTDVLVATPCLRLTVPDLEPIANLLGETTSWFQTAAETNRVNDELSALWVDLLLQAPGWTAATARVEARRVLQTMEDIDVQRCVSQLDEVHDECAAFRKENTYLLSVVATIRQVLGVG</sequence>
<dbReference type="AlphaFoldDB" id="A0A0F0GL88"/>
<protein>
    <submittedName>
        <fullName evidence="1">Uncharacterized protein</fullName>
    </submittedName>
</protein>
<evidence type="ECO:0000313" key="1">
    <source>
        <dbReference type="EMBL" id="KJK42188.1"/>
    </source>
</evidence>
<keyword evidence="2" id="KW-1185">Reference proteome</keyword>